<protein>
    <submittedName>
        <fullName evidence="1">Uncharacterized protein</fullName>
    </submittedName>
</protein>
<proteinExistence type="predicted"/>
<sequence>MDYFWWVFLQKRYRNQSAEAVLGRLFLENAGDCREQRIISNFVSCFCFYVPRFLSPFVIPDETGEREREKNEFEHRLRNTIFFSRFDFDVRLESVVATEMFMIV</sequence>
<organism evidence="1">
    <name type="scientific">Eucalyptus grandis</name>
    <name type="common">Flooded gum</name>
    <dbReference type="NCBI Taxonomy" id="71139"/>
    <lineage>
        <taxon>Eukaryota</taxon>
        <taxon>Viridiplantae</taxon>
        <taxon>Streptophyta</taxon>
        <taxon>Embryophyta</taxon>
        <taxon>Tracheophyta</taxon>
        <taxon>Spermatophyta</taxon>
        <taxon>Magnoliopsida</taxon>
        <taxon>eudicotyledons</taxon>
        <taxon>Gunneridae</taxon>
        <taxon>Pentapetalae</taxon>
        <taxon>rosids</taxon>
        <taxon>malvids</taxon>
        <taxon>Myrtales</taxon>
        <taxon>Myrtaceae</taxon>
        <taxon>Myrtoideae</taxon>
        <taxon>Eucalypteae</taxon>
        <taxon>Eucalyptus</taxon>
    </lineage>
</organism>
<dbReference type="Gramene" id="KCW71096">
    <property type="protein sequence ID" value="KCW71096"/>
    <property type="gene ID" value="EUGRSUZ_F04193"/>
</dbReference>
<accession>A0A059BYS1</accession>
<dbReference type="AlphaFoldDB" id="A0A059BYS1"/>
<reference evidence="1" key="1">
    <citation type="submission" date="2013-07" db="EMBL/GenBank/DDBJ databases">
        <title>The genome of Eucalyptus grandis.</title>
        <authorList>
            <person name="Schmutz J."/>
            <person name="Hayes R."/>
            <person name="Myburg A."/>
            <person name="Tuskan G."/>
            <person name="Grattapaglia D."/>
            <person name="Rokhsar D.S."/>
        </authorList>
    </citation>
    <scope>NUCLEOTIDE SEQUENCE</scope>
    <source>
        <tissue evidence="1">Leaf extractions</tissue>
    </source>
</reference>
<evidence type="ECO:0000313" key="1">
    <source>
        <dbReference type="EMBL" id="KCW71096.1"/>
    </source>
</evidence>
<dbReference type="EMBL" id="KK198758">
    <property type="protein sequence ID" value="KCW71096.1"/>
    <property type="molecule type" value="Genomic_DNA"/>
</dbReference>
<dbReference type="InParanoid" id="A0A059BYS1"/>
<name>A0A059BYS1_EUCGR</name>
<gene>
    <name evidence="1" type="ORF">EUGRSUZ_F04193</name>
</gene>